<reference evidence="1" key="2">
    <citation type="journal article" date="2015" name="Data Brief">
        <title>Shoot transcriptome of the giant reed, Arundo donax.</title>
        <authorList>
            <person name="Barrero R.A."/>
            <person name="Guerrero F.D."/>
            <person name="Moolhuijzen P."/>
            <person name="Goolsby J.A."/>
            <person name="Tidwell J."/>
            <person name="Bellgard S.E."/>
            <person name="Bellgard M.I."/>
        </authorList>
    </citation>
    <scope>NUCLEOTIDE SEQUENCE</scope>
    <source>
        <tissue evidence="1">Shoot tissue taken approximately 20 cm above the soil surface</tissue>
    </source>
</reference>
<dbReference type="EMBL" id="GBRH01232823">
    <property type="protein sequence ID" value="JAD65072.1"/>
    <property type="molecule type" value="Transcribed_RNA"/>
</dbReference>
<accession>A0A0A9C0N4</accession>
<sequence length="32" mass="3831">MAFPTTDLRMKGFFLDLVFLDTTICYRGKWRS</sequence>
<name>A0A0A9C0N4_ARUDO</name>
<organism evidence="1">
    <name type="scientific">Arundo donax</name>
    <name type="common">Giant reed</name>
    <name type="synonym">Donax arundinaceus</name>
    <dbReference type="NCBI Taxonomy" id="35708"/>
    <lineage>
        <taxon>Eukaryota</taxon>
        <taxon>Viridiplantae</taxon>
        <taxon>Streptophyta</taxon>
        <taxon>Embryophyta</taxon>
        <taxon>Tracheophyta</taxon>
        <taxon>Spermatophyta</taxon>
        <taxon>Magnoliopsida</taxon>
        <taxon>Liliopsida</taxon>
        <taxon>Poales</taxon>
        <taxon>Poaceae</taxon>
        <taxon>PACMAD clade</taxon>
        <taxon>Arundinoideae</taxon>
        <taxon>Arundineae</taxon>
        <taxon>Arundo</taxon>
    </lineage>
</organism>
<dbReference type="AlphaFoldDB" id="A0A0A9C0N4"/>
<protein>
    <submittedName>
        <fullName evidence="1">Uncharacterized protein</fullName>
    </submittedName>
</protein>
<proteinExistence type="predicted"/>
<reference evidence="1" key="1">
    <citation type="submission" date="2014-09" db="EMBL/GenBank/DDBJ databases">
        <authorList>
            <person name="Magalhaes I.L.F."/>
            <person name="Oliveira U."/>
            <person name="Santos F.R."/>
            <person name="Vidigal T.H.D.A."/>
            <person name="Brescovit A.D."/>
            <person name="Santos A.J."/>
        </authorList>
    </citation>
    <scope>NUCLEOTIDE SEQUENCE</scope>
    <source>
        <tissue evidence="1">Shoot tissue taken approximately 20 cm above the soil surface</tissue>
    </source>
</reference>
<evidence type="ECO:0000313" key="1">
    <source>
        <dbReference type="EMBL" id="JAD65072.1"/>
    </source>
</evidence>